<dbReference type="Proteomes" id="UP000806378">
    <property type="component" value="Unassembled WGS sequence"/>
</dbReference>
<reference evidence="2" key="1">
    <citation type="submission" date="2020-05" db="EMBL/GenBank/DDBJ databases">
        <title>WGS assembly of Corymbia citriodora subspecies variegata.</title>
        <authorList>
            <person name="Barry K."/>
            <person name="Hundley H."/>
            <person name="Shu S."/>
            <person name="Jenkins J."/>
            <person name="Grimwood J."/>
            <person name="Baten A."/>
        </authorList>
    </citation>
    <scope>NUCLEOTIDE SEQUENCE</scope>
    <source>
        <strain evidence="2">CV2-018</strain>
    </source>
</reference>
<dbReference type="Gene3D" id="3.60.10.10">
    <property type="entry name" value="Endonuclease/exonuclease/phosphatase"/>
    <property type="match status" value="1"/>
</dbReference>
<dbReference type="AlphaFoldDB" id="A0A8T0CL93"/>
<proteinExistence type="predicted"/>
<accession>A0A8T0CL93</accession>
<evidence type="ECO:0000259" key="1">
    <source>
        <dbReference type="Pfam" id="PF03372"/>
    </source>
</evidence>
<dbReference type="InterPro" id="IPR036691">
    <property type="entry name" value="Endo/exonu/phosph_ase_sf"/>
</dbReference>
<organism evidence="2 3">
    <name type="scientific">Corymbia citriodora subsp. variegata</name>
    <dbReference type="NCBI Taxonomy" id="360336"/>
    <lineage>
        <taxon>Eukaryota</taxon>
        <taxon>Viridiplantae</taxon>
        <taxon>Streptophyta</taxon>
        <taxon>Embryophyta</taxon>
        <taxon>Tracheophyta</taxon>
        <taxon>Spermatophyta</taxon>
        <taxon>Magnoliopsida</taxon>
        <taxon>eudicotyledons</taxon>
        <taxon>Gunneridae</taxon>
        <taxon>Pentapetalae</taxon>
        <taxon>rosids</taxon>
        <taxon>malvids</taxon>
        <taxon>Myrtales</taxon>
        <taxon>Myrtaceae</taxon>
        <taxon>Myrtoideae</taxon>
        <taxon>Eucalypteae</taxon>
        <taxon>Corymbia</taxon>
    </lineage>
</organism>
<dbReference type="Pfam" id="PF03372">
    <property type="entry name" value="Exo_endo_phos"/>
    <property type="match status" value="1"/>
</dbReference>
<dbReference type="Gramene" id="rna-gnl|WGS:JABURB|Cocit.L2086.1">
    <property type="protein sequence ID" value="cds-KAF7848333.1"/>
    <property type="gene ID" value="gene-BT93_L2086"/>
</dbReference>
<dbReference type="PANTHER" id="PTHR33710">
    <property type="entry name" value="BNAC02G09200D PROTEIN"/>
    <property type="match status" value="1"/>
</dbReference>
<evidence type="ECO:0000313" key="2">
    <source>
        <dbReference type="EMBL" id="KAF7848333.1"/>
    </source>
</evidence>
<dbReference type="InterPro" id="IPR005135">
    <property type="entry name" value="Endo/exonuclease/phosphatase"/>
</dbReference>
<name>A0A8T0CL93_CORYI</name>
<dbReference type="GO" id="GO:0003824">
    <property type="term" value="F:catalytic activity"/>
    <property type="evidence" value="ECO:0007669"/>
    <property type="project" value="InterPro"/>
</dbReference>
<protein>
    <recommendedName>
        <fullName evidence="1">Endonuclease/exonuclease/phosphatase domain-containing protein</fullName>
    </recommendedName>
</protein>
<dbReference type="SUPFAM" id="SSF56219">
    <property type="entry name" value="DNase I-like"/>
    <property type="match status" value="1"/>
</dbReference>
<sequence length="567" mass="64821">MSFGFWNVRGLMNPIKQAEVRQLVRHNNICCVGLLETKVPATNFPILSATLIPGWMWVSNYEHSPRGRIWVGWNPLLDRPWMVAGDFNAIKDSSDRMGSPDVWLPAFDDFKQCLDQAELFDLRYVGFRFTWSTSSGTRRKQRKIDRVLVNNCWSSAFSFLEASFLTPGLSDHTPMVVRILVPGSRRIPFKFFNMWMSHPDFSALVTQSWESQVSGSPMYKLYARLKLLKGRLKSLNREAYSDISMRVATAKRVLLLTQEALQLDPGSSSLAVEEHTQLKDYYELRAREEAFFKQKSRIRWLKEGASTPRHMISNLKEVPKVFVAYFQELLTPAVRVVRPSIQELKEFIHSPLNEDQINLLAQPFLPAEIREAMFSLAGNKAPGPDGYNADFFKQNWDKVGPTVTKAIIDFLESGCLLKEINNTIIALVPKVPNATSVSDFRPIACCNTIYKCITKIFSSRIATYSTFTLGIRIFDFTSGARLQDYLIYSLWMTFFFLVKQVLHQSLAFKAGSTYSLLGVDLLLMPVRVKYLSREALRLLSSRYYKYLASISGPFLCDTWGCPSLLRV</sequence>
<comment type="caution">
    <text evidence="2">The sequence shown here is derived from an EMBL/GenBank/DDBJ whole genome shotgun (WGS) entry which is preliminary data.</text>
</comment>
<dbReference type="OrthoDB" id="1934719at2759"/>
<gene>
    <name evidence="2" type="ORF">BT93_L2086</name>
</gene>
<evidence type="ECO:0000313" key="3">
    <source>
        <dbReference type="Proteomes" id="UP000806378"/>
    </source>
</evidence>
<dbReference type="EMBL" id="MU090175">
    <property type="protein sequence ID" value="KAF7848333.1"/>
    <property type="molecule type" value="Genomic_DNA"/>
</dbReference>
<keyword evidence="3" id="KW-1185">Reference proteome</keyword>
<dbReference type="PANTHER" id="PTHR33710:SF71">
    <property type="entry name" value="ENDONUCLEASE_EXONUCLEASE_PHOSPHATASE DOMAIN-CONTAINING PROTEIN"/>
    <property type="match status" value="1"/>
</dbReference>
<feature type="domain" description="Endonuclease/exonuclease/phosphatase" evidence="1">
    <location>
        <begin position="6"/>
        <end position="172"/>
    </location>
</feature>